<reference evidence="5" key="1">
    <citation type="submission" date="2017-02" db="UniProtKB">
        <authorList>
            <consortium name="WormBaseParasite"/>
        </authorList>
    </citation>
    <scope>IDENTIFICATION</scope>
</reference>
<dbReference type="GO" id="GO:0004190">
    <property type="term" value="F:aspartic-type endopeptidase activity"/>
    <property type="evidence" value="ECO:0007669"/>
    <property type="project" value="InterPro"/>
</dbReference>
<evidence type="ECO:0000313" key="5">
    <source>
        <dbReference type="WBParaSite" id="NBR_0001623201-mRNA-1"/>
    </source>
</evidence>
<dbReference type="SUPFAM" id="SSF50630">
    <property type="entry name" value="Acid proteases"/>
    <property type="match status" value="1"/>
</dbReference>
<dbReference type="STRING" id="27835.A0A0N4YHA9"/>
<dbReference type="EMBL" id="UYSL01022103">
    <property type="protein sequence ID" value="VDL79828.1"/>
    <property type="molecule type" value="Genomic_DNA"/>
</dbReference>
<dbReference type="WBParaSite" id="NBR_0001623201-mRNA-1">
    <property type="protein sequence ID" value="NBR_0001623201-mRNA-1"/>
    <property type="gene ID" value="NBR_0001623201"/>
</dbReference>
<dbReference type="InterPro" id="IPR021109">
    <property type="entry name" value="Peptidase_aspartic_dom_sf"/>
</dbReference>
<dbReference type="Gene3D" id="6.10.250.550">
    <property type="match status" value="1"/>
</dbReference>
<feature type="region of interest" description="Disordered" evidence="2">
    <location>
        <begin position="208"/>
        <end position="232"/>
    </location>
</feature>
<evidence type="ECO:0000256" key="1">
    <source>
        <dbReference type="SAM" id="Coils"/>
    </source>
</evidence>
<evidence type="ECO:0000313" key="3">
    <source>
        <dbReference type="EMBL" id="VDL79828.1"/>
    </source>
</evidence>
<proteinExistence type="predicted"/>
<keyword evidence="1" id="KW-0175">Coiled coil</keyword>
<organism evidence="5">
    <name type="scientific">Nippostrongylus brasiliensis</name>
    <name type="common">Rat hookworm</name>
    <dbReference type="NCBI Taxonomy" id="27835"/>
    <lineage>
        <taxon>Eukaryota</taxon>
        <taxon>Metazoa</taxon>
        <taxon>Ecdysozoa</taxon>
        <taxon>Nematoda</taxon>
        <taxon>Chromadorea</taxon>
        <taxon>Rhabditida</taxon>
        <taxon>Rhabditina</taxon>
        <taxon>Rhabditomorpha</taxon>
        <taxon>Strongyloidea</taxon>
        <taxon>Heligmosomidae</taxon>
        <taxon>Nippostrongylus</taxon>
    </lineage>
</organism>
<dbReference type="AlphaFoldDB" id="A0A0N4YHA9"/>
<gene>
    <name evidence="3" type="ORF">NBR_LOCUS16233</name>
</gene>
<accession>A0A0N4YHA9</accession>
<name>A0A0N4YHA9_NIPBR</name>
<dbReference type="GO" id="GO:0006508">
    <property type="term" value="P:proteolysis"/>
    <property type="evidence" value="ECO:0007669"/>
    <property type="project" value="InterPro"/>
</dbReference>
<dbReference type="InterPro" id="IPR001969">
    <property type="entry name" value="Aspartic_peptidase_AS"/>
</dbReference>
<dbReference type="CDD" id="cd00303">
    <property type="entry name" value="retropepsin_like"/>
    <property type="match status" value="1"/>
</dbReference>
<reference evidence="3 4" key="2">
    <citation type="submission" date="2018-11" db="EMBL/GenBank/DDBJ databases">
        <authorList>
            <consortium name="Pathogen Informatics"/>
        </authorList>
    </citation>
    <scope>NUCLEOTIDE SEQUENCE [LARGE SCALE GENOMIC DNA]</scope>
</reference>
<feature type="coiled-coil region" evidence="1">
    <location>
        <begin position="144"/>
        <end position="178"/>
    </location>
</feature>
<protein>
    <submittedName>
        <fullName evidence="5">Peptidase A2 domain-containing protein</fullName>
    </submittedName>
</protein>
<dbReference type="Proteomes" id="UP000271162">
    <property type="component" value="Unassembled WGS sequence"/>
</dbReference>
<evidence type="ECO:0000313" key="4">
    <source>
        <dbReference type="Proteomes" id="UP000271162"/>
    </source>
</evidence>
<sequence length="845" mass="94057">MVGSTSGNEDELLRTPEQDEMEYENVSECFKKQFDKLASKILGQVATIGITCDAELGKLFRTDDARRDAVVSSVREQTALVKEIIRTTLAEMSELGKQQSGTRVVEILTEAGIRTSTQLREHLASDHAAKRIVVESCKILSCHEEDLTSRIEELVAAVEQLRREVEHLGNELKRTAVQEPLTGTVADLDSFEPEVLREYAERRIRARTRSATAVGHSARPRQPENGQSRRRPEAYASLVDKWLGATVAGLQLVESSLFGERAVEEINIFGLEAMALLDTGSQTTIIPLLLLKRAVESNVDLDKFITRISHPEVKVRDASGNVMDFLDVVQVPITFRGHTEEISAYVGRGLDETVILGTNALDRFGMYLQQVGAPSTKEKNKDERKIESSEAKAAVKHRLFLPAKGVGTLRLTCAAATSKVDVFLQSAHAIVGDGICSSVDGEVDIPVLNTSEEAIVFRAGEVVGEWKNDEWVKPKHMKPDEDMMDLAQPVDLARLISINDHERCVERKRLLMLDPKHVFVTSSGVRKAFLFFKKCCDHVFRSLATHDGSFLALLHDGGTGLPIEQLNEANNEGVRYARANDWDDIAASEAAPKKLIIVPDSFSLMDTFFKTHPTVSCRIYRDLNEIGSILDRSRASFCVLIGPTSDRPFPKKDWCKLASSLAAAARNDTKLLAVAPPRGDDAYEQNRTDINEAFELARSVAVLAKHNIVSCIPAIESGREPSHGPGAKPRTSTSEKYSKKVLLDYFDSLSSYLKGEVDIPPLEEKTSRSARTRRYFKERKAGRIAKNPRPDRLFRNNNQAFAMAVQPQMYPMPPQGQYVMVPTTSSYPPRTFSARGRGHQNRRRF</sequence>
<dbReference type="PROSITE" id="PS00141">
    <property type="entry name" value="ASP_PROTEASE"/>
    <property type="match status" value="1"/>
</dbReference>
<evidence type="ECO:0000256" key="2">
    <source>
        <dbReference type="SAM" id="MobiDB-lite"/>
    </source>
</evidence>
<keyword evidence="4" id="KW-1185">Reference proteome</keyword>
<dbReference type="Gene3D" id="2.40.70.10">
    <property type="entry name" value="Acid Proteases"/>
    <property type="match status" value="1"/>
</dbReference>